<dbReference type="CTD" id="368771"/>
<dbReference type="InterPro" id="IPR003593">
    <property type="entry name" value="AAA+_ATPase"/>
</dbReference>
<dbReference type="FunFam" id="1.20.1560.10:FF:000058">
    <property type="entry name" value="ABC transporter B family member 25"/>
    <property type="match status" value="1"/>
</dbReference>
<dbReference type="FunFam" id="3.40.50.300:FF:000140">
    <property type="entry name" value="Lipid A export ATP-binding/permease protein MsbA"/>
    <property type="match status" value="1"/>
</dbReference>
<dbReference type="GO" id="GO:0005524">
    <property type="term" value="F:ATP binding"/>
    <property type="evidence" value="ECO:0007669"/>
    <property type="project" value="UniProtKB-KW"/>
</dbReference>
<dbReference type="Proteomes" id="UP000515150">
    <property type="component" value="Chromosome 11"/>
</dbReference>
<evidence type="ECO:0000313" key="15">
    <source>
        <dbReference type="RefSeq" id="XP_029023597.1"/>
    </source>
</evidence>
<evidence type="ECO:0000259" key="13">
    <source>
        <dbReference type="PROSITE" id="PS50929"/>
    </source>
</evidence>
<dbReference type="Pfam" id="PF00664">
    <property type="entry name" value="ABC_membrane"/>
    <property type="match status" value="1"/>
</dbReference>
<dbReference type="PIRSF" id="PIRSF002773">
    <property type="entry name" value="ABC_prm/ATPase_B"/>
    <property type="match status" value="1"/>
</dbReference>
<evidence type="ECO:0000256" key="3">
    <source>
        <dbReference type="ARBA" id="ARBA00022448"/>
    </source>
</evidence>
<dbReference type="InParanoid" id="A0A6P7NUI4"/>
<keyword evidence="4 11" id="KW-0812">Transmembrane</keyword>
<evidence type="ECO:0000256" key="1">
    <source>
        <dbReference type="ARBA" id="ARBA00004127"/>
    </source>
</evidence>
<reference evidence="15" key="1">
    <citation type="submission" date="2025-08" db="UniProtKB">
        <authorList>
            <consortium name="RefSeq"/>
        </authorList>
    </citation>
    <scope>IDENTIFICATION</scope>
</reference>
<dbReference type="SMART" id="SM00382">
    <property type="entry name" value="AAA"/>
    <property type="match status" value="1"/>
</dbReference>
<keyword evidence="8" id="KW-1278">Translocase</keyword>
<evidence type="ECO:0000256" key="10">
    <source>
        <dbReference type="ARBA" id="ARBA00023136"/>
    </source>
</evidence>
<organism evidence="14 15">
    <name type="scientific">Betta splendens</name>
    <name type="common">Siamese fighting fish</name>
    <dbReference type="NCBI Taxonomy" id="158456"/>
    <lineage>
        <taxon>Eukaryota</taxon>
        <taxon>Metazoa</taxon>
        <taxon>Chordata</taxon>
        <taxon>Craniata</taxon>
        <taxon>Vertebrata</taxon>
        <taxon>Euteleostomi</taxon>
        <taxon>Actinopterygii</taxon>
        <taxon>Neopterygii</taxon>
        <taxon>Teleostei</taxon>
        <taxon>Neoteleostei</taxon>
        <taxon>Acanthomorphata</taxon>
        <taxon>Anabantaria</taxon>
        <taxon>Anabantiformes</taxon>
        <taxon>Anabantoidei</taxon>
        <taxon>Osphronemidae</taxon>
        <taxon>Betta</taxon>
    </lineage>
</organism>
<name>A0A6P7NUI4_BETSP</name>
<evidence type="ECO:0000256" key="2">
    <source>
        <dbReference type="ARBA" id="ARBA00006493"/>
    </source>
</evidence>
<dbReference type="InterPro" id="IPR036640">
    <property type="entry name" value="ABC1_TM_sf"/>
</dbReference>
<dbReference type="CDD" id="cd18590">
    <property type="entry name" value="ABC_6TM_TAP2"/>
    <property type="match status" value="1"/>
</dbReference>
<dbReference type="InterPro" id="IPR027417">
    <property type="entry name" value="P-loop_NTPase"/>
</dbReference>
<dbReference type="InterPro" id="IPR039421">
    <property type="entry name" value="Type_1_exporter"/>
</dbReference>
<dbReference type="GO" id="GO:0012505">
    <property type="term" value="C:endomembrane system"/>
    <property type="evidence" value="ECO:0007669"/>
    <property type="project" value="UniProtKB-SubCell"/>
</dbReference>
<dbReference type="RefSeq" id="XP_029023597.1">
    <property type="nucleotide sequence ID" value="XM_029167764.3"/>
</dbReference>
<dbReference type="PROSITE" id="PS50929">
    <property type="entry name" value="ABC_TM1F"/>
    <property type="match status" value="1"/>
</dbReference>
<gene>
    <name evidence="15" type="primary">tap2a</name>
</gene>
<sequence>MATNAATIMPKVSALVLSLFVDLCLFYASDLPLIRGVFGFFTRLWFVAALRFVAPTAVTLLILGDFKPRLIRFTATYSLLPAVLETGTQVLFREETPCVQRTDLRCWSLFAAASAAAALFWEVIVPDAEESDGEKREKQRSRVLFMRVLRLFRPDYPLLLGGLAFLSLAVLFEMFIPFYTGRVIDILGGRFQQSDFLSALVFMGLFSLGSSLSAGCRGGLFLCGISSFTCRMKFKLFEVLTRQEIKFFETTKTGEVTSRLSRDTTLMGRTVCLNVNVLLRTFVKTVGMISLMMNLSWKLTFLVLMETPVTGLLQNIYDTHHQRLTLAMQDSLALSSEAANEVVSGIRVIRSFKTEKHEANRYDDRLTDTRALKTRRDVVGAFYLLARRLTGLGMQVIMLYYGRLFIQSGQMTTGSLVSFIIYQSDLGDNIRTLTFIFGDMLNSVGAAGKVFEYLDRKPAVSTDGKLKPDQLKGRVSFQSVNFAYSAAPSNQSKTVLQDFSLELKPGQMTALVGPSGEGKSTCVSLLQRFYEPQDGEILLDDEPLRSYDHRFLHQKIAVVSQDPVLFSGSVRDNISYGFHGCSLDEIQEAAGKANAHEFIMKLQNGYDTEVGEGGGQLSKSEKQRIAIARALVRRPQVLVLDEITSSLDADSENQVQQALTRCPDRTLLVIAHKLRTVEAADQIVVMGGGRVEERGTHQQLMERKGSYYRLREQLFTENA</sequence>
<dbReference type="GO" id="GO:0015421">
    <property type="term" value="F:ABC-type oligopeptide transporter activity"/>
    <property type="evidence" value="ECO:0007669"/>
    <property type="project" value="TreeGrafter"/>
</dbReference>
<dbReference type="Gene3D" id="1.20.1560.10">
    <property type="entry name" value="ABC transporter type 1, transmembrane domain"/>
    <property type="match status" value="1"/>
</dbReference>
<keyword evidence="5" id="KW-0547">Nucleotide-binding</keyword>
<dbReference type="InterPro" id="IPR011527">
    <property type="entry name" value="ABC1_TM_dom"/>
</dbReference>
<dbReference type="AlphaFoldDB" id="A0A6P7NUI4"/>
<feature type="domain" description="ABC transporter" evidence="12">
    <location>
        <begin position="475"/>
        <end position="713"/>
    </location>
</feature>
<dbReference type="SUPFAM" id="SSF52540">
    <property type="entry name" value="P-loop containing nucleoside triphosphate hydrolases"/>
    <property type="match status" value="1"/>
</dbReference>
<feature type="transmembrane region" description="Helical" evidence="11">
    <location>
        <begin position="44"/>
        <end position="63"/>
    </location>
</feature>
<evidence type="ECO:0000256" key="6">
    <source>
        <dbReference type="ARBA" id="ARBA00022840"/>
    </source>
</evidence>
<evidence type="ECO:0000256" key="4">
    <source>
        <dbReference type="ARBA" id="ARBA00022692"/>
    </source>
</evidence>
<dbReference type="KEGG" id="bspl:114866099"/>
<dbReference type="GO" id="GO:0016887">
    <property type="term" value="F:ATP hydrolysis activity"/>
    <property type="evidence" value="ECO:0007669"/>
    <property type="project" value="InterPro"/>
</dbReference>
<comment type="subcellular location">
    <subcellularLocation>
        <location evidence="1">Endomembrane system</location>
        <topology evidence="1">Multi-pass membrane protein</topology>
    </subcellularLocation>
</comment>
<dbReference type="PROSITE" id="PS50893">
    <property type="entry name" value="ABC_TRANSPORTER_2"/>
    <property type="match status" value="1"/>
</dbReference>
<evidence type="ECO:0000256" key="5">
    <source>
        <dbReference type="ARBA" id="ARBA00022741"/>
    </source>
</evidence>
<keyword evidence="9 11" id="KW-1133">Transmembrane helix</keyword>
<keyword evidence="6" id="KW-0067">ATP-binding</keyword>
<proteinExistence type="inferred from homology"/>
<comment type="similarity">
    <text evidence="2">Belongs to the ABC transporter superfamily. ABCB family. MHC peptide exporter (TC 3.A.1.209) subfamily.</text>
</comment>
<evidence type="ECO:0000256" key="9">
    <source>
        <dbReference type="ARBA" id="ARBA00022989"/>
    </source>
</evidence>
<evidence type="ECO:0000256" key="8">
    <source>
        <dbReference type="ARBA" id="ARBA00022967"/>
    </source>
</evidence>
<evidence type="ECO:0000313" key="14">
    <source>
        <dbReference type="Proteomes" id="UP000515150"/>
    </source>
</evidence>
<keyword evidence="7" id="KW-0571">Peptide transport</keyword>
<keyword evidence="10 11" id="KW-0472">Membrane</keyword>
<dbReference type="OrthoDB" id="6500128at2759"/>
<keyword evidence="14" id="KW-1185">Reference proteome</keyword>
<feature type="transmembrane region" description="Helical" evidence="11">
    <location>
        <begin position="199"/>
        <end position="225"/>
    </location>
</feature>
<dbReference type="Pfam" id="PF00005">
    <property type="entry name" value="ABC_tran"/>
    <property type="match status" value="1"/>
</dbReference>
<dbReference type="SUPFAM" id="SSF90123">
    <property type="entry name" value="ABC transporter transmembrane region"/>
    <property type="match status" value="1"/>
</dbReference>
<dbReference type="Gene3D" id="3.40.50.300">
    <property type="entry name" value="P-loop containing nucleotide triphosphate hydrolases"/>
    <property type="match status" value="1"/>
</dbReference>
<feature type="transmembrane region" description="Helical" evidence="11">
    <location>
        <begin position="380"/>
        <end position="401"/>
    </location>
</feature>
<accession>A0A6P7NUI4</accession>
<feature type="transmembrane region" description="Helical" evidence="11">
    <location>
        <begin position="156"/>
        <end position="179"/>
    </location>
</feature>
<feature type="domain" description="ABC transmembrane type-1" evidence="13">
    <location>
        <begin position="160"/>
        <end position="442"/>
    </location>
</feature>
<evidence type="ECO:0000259" key="12">
    <source>
        <dbReference type="PROSITE" id="PS50893"/>
    </source>
</evidence>
<evidence type="ECO:0000256" key="7">
    <source>
        <dbReference type="ARBA" id="ARBA00022856"/>
    </source>
</evidence>
<keyword evidence="7" id="KW-0653">Protein transport</keyword>
<dbReference type="GO" id="GO:0016020">
    <property type="term" value="C:membrane"/>
    <property type="evidence" value="ECO:0007669"/>
    <property type="project" value="InterPro"/>
</dbReference>
<keyword evidence="3" id="KW-0813">Transport</keyword>
<evidence type="ECO:0000256" key="11">
    <source>
        <dbReference type="SAM" id="Phobius"/>
    </source>
</evidence>
<dbReference type="PANTHER" id="PTHR43394">
    <property type="entry name" value="ATP-DEPENDENT PERMEASE MDL1, MITOCHONDRIAL"/>
    <property type="match status" value="1"/>
</dbReference>
<dbReference type="InterPro" id="IPR003439">
    <property type="entry name" value="ABC_transporter-like_ATP-bd"/>
</dbReference>
<dbReference type="GeneID" id="114866099"/>
<dbReference type="PANTHER" id="PTHR43394:SF14">
    <property type="entry name" value="TRANSPORTER 2, ATP BINDING CASSETTE SUBFAMILY B"/>
    <property type="match status" value="1"/>
</dbReference>
<protein>
    <submittedName>
        <fullName evidence="15">Antigen peptide transporter 2a</fullName>
    </submittedName>
</protein>